<comment type="similarity">
    <text evidence="3 15">Belongs to the homoserine dehydrogenase family.</text>
</comment>
<dbReference type="EMBL" id="JAJEQR010000043">
    <property type="protein sequence ID" value="MCC2231889.1"/>
    <property type="molecule type" value="Genomic_DNA"/>
</dbReference>
<organism evidence="18 19">
    <name type="scientific">Hominifimenecus microfluidus</name>
    <dbReference type="NCBI Taxonomy" id="2885348"/>
    <lineage>
        <taxon>Bacteria</taxon>
        <taxon>Bacillati</taxon>
        <taxon>Bacillota</taxon>
        <taxon>Clostridia</taxon>
        <taxon>Lachnospirales</taxon>
        <taxon>Lachnospiraceae</taxon>
        <taxon>Hominifimenecus</taxon>
    </lineage>
</organism>
<dbReference type="SUPFAM" id="SSF55347">
    <property type="entry name" value="Glyceraldehyde-3-phosphate dehydrogenase-like, C-terminal domain"/>
    <property type="match status" value="1"/>
</dbReference>
<proteinExistence type="inferred from homology"/>
<evidence type="ECO:0000313" key="19">
    <source>
        <dbReference type="Proteomes" id="UP001198182"/>
    </source>
</evidence>
<sequence length="404" mass="43297">MIQMAIMGFGTIGSGVYDVVNTNRDVIRKNLGGEELDVKYVLDLREFPGKPVEKVLVHDVNTIMEDPEVKIVVETMGGVEPAFTFVSRALKAGKSVATSNKELVAKKGVELMELAKENHASFLFGASVGGGIPIIRPLVRCLTADRIEEVAGILNGTTNYILTKMDQEGTSFEAALKEAQDNGFAEKNPEADVEGYDAGRKIAILSSLVLGKSVNFEDIYTEGISAITATDFKYARALGWSIKLVASGKIVDGKVYAMVAPHLVKPEHPLYAVNDVFNAVMVHGNMVDDVMFYGRGAGSHATASAVMADVVEEAANLGKTLPVSWSAEHQEVAPVASSEKQFLVRVKGGAERETVLAQAFGEGQLVQAEGVTGEIAYLTPVMTEEAFGKAAETVEDVIGRIRVK</sequence>
<keyword evidence="10 14" id="KW-0486">Methionine biosynthesis</keyword>
<protein>
    <recommendedName>
        <fullName evidence="5 14">Homoserine dehydrogenase</fullName>
        <ecNumber evidence="4 14">1.1.1.3</ecNumber>
    </recommendedName>
</protein>
<evidence type="ECO:0000259" key="17">
    <source>
        <dbReference type="Pfam" id="PF03447"/>
    </source>
</evidence>
<dbReference type="InterPro" id="IPR036291">
    <property type="entry name" value="NAD(P)-bd_dom_sf"/>
</dbReference>
<feature type="binding site" evidence="13">
    <location>
        <position position="101"/>
    </location>
    <ligand>
        <name>NADPH</name>
        <dbReference type="ChEBI" id="CHEBI:57783"/>
    </ligand>
</feature>
<evidence type="ECO:0000256" key="11">
    <source>
        <dbReference type="ARBA" id="ARBA00048841"/>
    </source>
</evidence>
<comment type="pathway">
    <text evidence="1 14">Amino-acid biosynthesis; L-threonine biosynthesis; L-threonine from L-aspartate: step 3/5.</text>
</comment>
<evidence type="ECO:0000256" key="7">
    <source>
        <dbReference type="ARBA" id="ARBA00022697"/>
    </source>
</evidence>
<dbReference type="GO" id="GO:0050661">
    <property type="term" value="F:NADP binding"/>
    <property type="evidence" value="ECO:0007669"/>
    <property type="project" value="InterPro"/>
</dbReference>
<dbReference type="RefSeq" id="WP_308454375.1">
    <property type="nucleotide sequence ID" value="NZ_JAJEQR010000043.1"/>
</dbReference>
<evidence type="ECO:0000256" key="15">
    <source>
        <dbReference type="RuleBase" id="RU004171"/>
    </source>
</evidence>
<dbReference type="AlphaFoldDB" id="A0AAE3EC19"/>
<keyword evidence="13 14" id="KW-0521">NADP</keyword>
<dbReference type="Gene3D" id="3.30.360.10">
    <property type="entry name" value="Dihydrodipicolinate Reductase, domain 2"/>
    <property type="match status" value="1"/>
</dbReference>
<feature type="domain" description="Homoserine dehydrogenase catalytic" evidence="16">
    <location>
        <begin position="133"/>
        <end position="311"/>
    </location>
</feature>
<dbReference type="Gene3D" id="3.30.70.260">
    <property type="match status" value="1"/>
</dbReference>
<evidence type="ECO:0000256" key="2">
    <source>
        <dbReference type="ARBA" id="ARBA00005062"/>
    </source>
</evidence>
<evidence type="ECO:0000256" key="10">
    <source>
        <dbReference type="ARBA" id="ARBA00023167"/>
    </source>
</evidence>
<gene>
    <name evidence="18" type="ORF">LKD81_12930</name>
</gene>
<keyword evidence="9" id="KW-0915">Sodium</keyword>
<evidence type="ECO:0000256" key="1">
    <source>
        <dbReference type="ARBA" id="ARBA00005056"/>
    </source>
</evidence>
<accession>A0AAE3EC19</accession>
<feature type="domain" description="Aspartate/homoserine dehydrogenase NAD-binding" evidence="17">
    <location>
        <begin position="8"/>
        <end position="124"/>
    </location>
</feature>
<keyword evidence="6 14" id="KW-0028">Amino-acid biosynthesis</keyword>
<keyword evidence="19" id="KW-1185">Reference proteome</keyword>
<feature type="active site" description="Proton donor" evidence="12">
    <location>
        <position position="201"/>
    </location>
</feature>
<dbReference type="GO" id="GO:0009088">
    <property type="term" value="P:threonine biosynthetic process"/>
    <property type="evidence" value="ECO:0007669"/>
    <property type="project" value="UniProtKB-KW"/>
</dbReference>
<dbReference type="PANTHER" id="PTHR43331:SF1">
    <property type="entry name" value="HOMOSERINE DEHYDROGENASE"/>
    <property type="match status" value="1"/>
</dbReference>
<feature type="binding site" evidence="13">
    <location>
        <position position="186"/>
    </location>
    <ligand>
        <name>L-homoserine</name>
        <dbReference type="ChEBI" id="CHEBI:57476"/>
    </ligand>
</feature>
<dbReference type="GO" id="GO:0004412">
    <property type="term" value="F:homoserine dehydrogenase activity"/>
    <property type="evidence" value="ECO:0007669"/>
    <property type="project" value="UniProtKB-EC"/>
</dbReference>
<dbReference type="InterPro" id="IPR001342">
    <property type="entry name" value="HDH_cat"/>
</dbReference>
<dbReference type="NCBIfam" id="NF004976">
    <property type="entry name" value="PRK06349.1"/>
    <property type="match status" value="1"/>
</dbReference>
<evidence type="ECO:0000256" key="4">
    <source>
        <dbReference type="ARBA" id="ARBA00013213"/>
    </source>
</evidence>
<dbReference type="Pfam" id="PF00742">
    <property type="entry name" value="Homoserine_dh"/>
    <property type="match status" value="1"/>
</dbReference>
<evidence type="ECO:0000259" key="16">
    <source>
        <dbReference type="Pfam" id="PF00742"/>
    </source>
</evidence>
<evidence type="ECO:0000256" key="12">
    <source>
        <dbReference type="PIRSR" id="PIRSR000098-1"/>
    </source>
</evidence>
<dbReference type="Proteomes" id="UP001198182">
    <property type="component" value="Unassembled WGS sequence"/>
</dbReference>
<evidence type="ECO:0000313" key="18">
    <source>
        <dbReference type="EMBL" id="MCC2231889.1"/>
    </source>
</evidence>
<dbReference type="PROSITE" id="PS01042">
    <property type="entry name" value="HOMOSER_DHGENASE"/>
    <property type="match status" value="1"/>
</dbReference>
<reference evidence="18" key="1">
    <citation type="submission" date="2021-10" db="EMBL/GenBank/DDBJ databases">
        <title>Anaerobic single-cell dispensing facilitates the cultivation of human gut bacteria.</title>
        <authorList>
            <person name="Afrizal A."/>
        </authorList>
    </citation>
    <scope>NUCLEOTIDE SEQUENCE</scope>
    <source>
        <strain evidence="18">CLA-AA-H215</strain>
    </source>
</reference>
<evidence type="ECO:0000256" key="9">
    <source>
        <dbReference type="ARBA" id="ARBA00023053"/>
    </source>
</evidence>
<comment type="catalytic activity">
    <reaction evidence="11">
        <text>L-homoserine + NADP(+) = L-aspartate 4-semialdehyde + NADPH + H(+)</text>
        <dbReference type="Rhea" id="RHEA:15761"/>
        <dbReference type="ChEBI" id="CHEBI:15378"/>
        <dbReference type="ChEBI" id="CHEBI:57476"/>
        <dbReference type="ChEBI" id="CHEBI:57783"/>
        <dbReference type="ChEBI" id="CHEBI:58349"/>
        <dbReference type="ChEBI" id="CHEBI:537519"/>
        <dbReference type="EC" id="1.1.1.3"/>
    </reaction>
    <physiologicalReaction direction="right-to-left" evidence="11">
        <dbReference type="Rhea" id="RHEA:15763"/>
    </physiologicalReaction>
</comment>
<dbReference type="InterPro" id="IPR016204">
    <property type="entry name" value="HDH"/>
</dbReference>
<name>A0AAE3EC19_9FIRM</name>
<dbReference type="InterPro" id="IPR005106">
    <property type="entry name" value="Asp/hSer_DH_NAD-bd"/>
</dbReference>
<dbReference type="InterPro" id="IPR019811">
    <property type="entry name" value="HDH_CS"/>
</dbReference>
<dbReference type="EC" id="1.1.1.3" evidence="4 14"/>
<evidence type="ECO:0000256" key="6">
    <source>
        <dbReference type="ARBA" id="ARBA00022605"/>
    </source>
</evidence>
<dbReference type="Pfam" id="PF03447">
    <property type="entry name" value="NAD_binding_3"/>
    <property type="match status" value="1"/>
</dbReference>
<evidence type="ECO:0000256" key="14">
    <source>
        <dbReference type="RuleBase" id="RU000579"/>
    </source>
</evidence>
<evidence type="ECO:0000256" key="5">
    <source>
        <dbReference type="ARBA" id="ARBA00013376"/>
    </source>
</evidence>
<dbReference type="FunFam" id="3.30.360.10:FF:000005">
    <property type="entry name" value="Homoserine dehydrogenase"/>
    <property type="match status" value="1"/>
</dbReference>
<dbReference type="SUPFAM" id="SSF51735">
    <property type="entry name" value="NAD(P)-binding Rossmann-fold domains"/>
    <property type="match status" value="1"/>
</dbReference>
<keyword evidence="8 14" id="KW-0560">Oxidoreductase</keyword>
<comment type="pathway">
    <text evidence="2 14">Amino-acid biosynthesis; L-methionine biosynthesis via de novo pathway; L-homoserine from L-aspartate: step 3/3.</text>
</comment>
<keyword evidence="7 14" id="KW-0791">Threonine biosynthesis</keyword>
<comment type="caution">
    <text evidence="18">The sequence shown here is derived from an EMBL/GenBank/DDBJ whole genome shotgun (WGS) entry which is preliminary data.</text>
</comment>
<dbReference type="PIRSF" id="PIRSF000098">
    <property type="entry name" value="Homoser_dehydrog"/>
    <property type="match status" value="1"/>
</dbReference>
<evidence type="ECO:0000256" key="3">
    <source>
        <dbReference type="ARBA" id="ARBA00006753"/>
    </source>
</evidence>
<dbReference type="GO" id="GO:0009086">
    <property type="term" value="P:methionine biosynthetic process"/>
    <property type="evidence" value="ECO:0007669"/>
    <property type="project" value="UniProtKB-KW"/>
</dbReference>
<feature type="binding site" evidence="13">
    <location>
        <begin position="7"/>
        <end position="14"/>
    </location>
    <ligand>
        <name>NADP(+)</name>
        <dbReference type="ChEBI" id="CHEBI:58349"/>
    </ligand>
</feature>
<evidence type="ECO:0000256" key="13">
    <source>
        <dbReference type="PIRSR" id="PIRSR000098-2"/>
    </source>
</evidence>
<dbReference type="Gene3D" id="3.40.50.720">
    <property type="entry name" value="NAD(P)-binding Rossmann-like Domain"/>
    <property type="match status" value="1"/>
</dbReference>
<evidence type="ECO:0000256" key="8">
    <source>
        <dbReference type="ARBA" id="ARBA00023002"/>
    </source>
</evidence>
<dbReference type="PANTHER" id="PTHR43331">
    <property type="entry name" value="HOMOSERINE DEHYDROGENASE"/>
    <property type="match status" value="1"/>
</dbReference>